<dbReference type="GO" id="GO:0005737">
    <property type="term" value="C:cytoplasm"/>
    <property type="evidence" value="ECO:0007669"/>
    <property type="project" value="TreeGrafter"/>
</dbReference>
<accession>A0A9W9H7X3</accession>
<dbReference type="OrthoDB" id="360540at2759"/>
<evidence type="ECO:0000256" key="1">
    <source>
        <dbReference type="ARBA" id="ARBA00011047"/>
    </source>
</evidence>
<evidence type="ECO:0008006" key="5">
    <source>
        <dbReference type="Google" id="ProtNLM"/>
    </source>
</evidence>
<gene>
    <name evidence="3" type="ORF">N7515_004174</name>
</gene>
<proteinExistence type="inferred from homology"/>
<name>A0A9W9H7X3_9EURO</name>
<evidence type="ECO:0000313" key="4">
    <source>
        <dbReference type="Proteomes" id="UP001149079"/>
    </source>
</evidence>
<feature type="region of interest" description="Disordered" evidence="2">
    <location>
        <begin position="73"/>
        <end position="99"/>
    </location>
</feature>
<dbReference type="Pfam" id="PF07065">
    <property type="entry name" value="D123"/>
    <property type="match status" value="1"/>
</dbReference>
<dbReference type="PANTHER" id="PTHR15323:SF6">
    <property type="entry name" value="CELL DIVISION CYCLE PROTEIN 123 HOMOLOG"/>
    <property type="match status" value="1"/>
</dbReference>
<organism evidence="3 4">
    <name type="scientific">Penicillium bovifimosum</name>
    <dbReference type="NCBI Taxonomy" id="126998"/>
    <lineage>
        <taxon>Eukaryota</taxon>
        <taxon>Fungi</taxon>
        <taxon>Dikarya</taxon>
        <taxon>Ascomycota</taxon>
        <taxon>Pezizomycotina</taxon>
        <taxon>Eurotiomycetes</taxon>
        <taxon>Eurotiomycetidae</taxon>
        <taxon>Eurotiales</taxon>
        <taxon>Aspergillaceae</taxon>
        <taxon>Penicillium</taxon>
    </lineage>
</organism>
<reference evidence="3" key="1">
    <citation type="submission" date="2022-11" db="EMBL/GenBank/DDBJ databases">
        <authorList>
            <person name="Petersen C."/>
        </authorList>
    </citation>
    <scope>NUCLEOTIDE SEQUENCE</scope>
    <source>
        <strain evidence="3">IBT 22155</strain>
    </source>
</reference>
<feature type="compositionally biased region" description="Acidic residues" evidence="2">
    <location>
        <begin position="78"/>
        <end position="96"/>
    </location>
</feature>
<dbReference type="GeneID" id="81404088"/>
<dbReference type="PANTHER" id="PTHR15323">
    <property type="entry name" value="D123 PROTEIN"/>
    <property type="match status" value="1"/>
</dbReference>
<feature type="compositionally biased region" description="Acidic residues" evidence="2">
    <location>
        <begin position="337"/>
        <end position="350"/>
    </location>
</feature>
<evidence type="ECO:0000313" key="3">
    <source>
        <dbReference type="EMBL" id="KAJ5139326.1"/>
    </source>
</evidence>
<dbReference type="EMBL" id="JAPQKL010000003">
    <property type="protein sequence ID" value="KAJ5139326.1"/>
    <property type="molecule type" value="Genomic_DNA"/>
</dbReference>
<dbReference type="RefSeq" id="XP_056523975.1">
    <property type="nucleotide sequence ID" value="XM_056664918.1"/>
</dbReference>
<keyword evidence="4" id="KW-1185">Reference proteome</keyword>
<comment type="similarity">
    <text evidence="1">Belongs to the CDC123 family.</text>
</comment>
<dbReference type="InterPro" id="IPR009772">
    <property type="entry name" value="CDC123"/>
</dbReference>
<evidence type="ECO:0000256" key="2">
    <source>
        <dbReference type="SAM" id="MobiDB-lite"/>
    </source>
</evidence>
<sequence length="420" mass="47908">MPLLESEPGPAESSSDLPDRLPFPPTTYSHILHCSYHDWHQRYRTLVPRSRVIPLTRPFVEYLRADGIVLPPEAVAPTDDDNLDTFSDSGEEEPDPSTEWNEIHTQIKNTIADFGGIVTPKLNWSAPKDATFMAATNDTQCRSPNDIYLLLKSSDFVTHDLDHAFDDCVPDTNTPSTVDSPLPEIPYSLVLRKYVNFNPSLEFRCFVRNRVLLCITQRDQNHFDFLFPMRDMLRSRIQSFFDEKLKTTFPEDNFVFDVYIPAPHQRVWLIDINPWAQRTDPLTYSWLEILQKKDPIGVQEEDDTAEEFVRISLHDGKIVDTGAAEEEKDGESSSSDSEGENEAAEGDDEQAPFLPEFRLIKKDDPEAYAFSSTQYSAHKVPRELVDASLQGPGGMSEFMGQWHEILKKQEQEDQASSDSE</sequence>
<feature type="region of interest" description="Disordered" evidence="2">
    <location>
        <begin position="1"/>
        <end position="22"/>
    </location>
</feature>
<reference evidence="3" key="2">
    <citation type="journal article" date="2023" name="IMA Fungus">
        <title>Comparative genomic study of the Penicillium genus elucidates a diverse pangenome and 15 lateral gene transfer events.</title>
        <authorList>
            <person name="Petersen C."/>
            <person name="Sorensen T."/>
            <person name="Nielsen M.R."/>
            <person name="Sondergaard T.E."/>
            <person name="Sorensen J.L."/>
            <person name="Fitzpatrick D.A."/>
            <person name="Frisvad J.C."/>
            <person name="Nielsen K.L."/>
        </authorList>
    </citation>
    <scope>NUCLEOTIDE SEQUENCE</scope>
    <source>
        <strain evidence="3">IBT 22155</strain>
    </source>
</reference>
<dbReference type="Proteomes" id="UP001149079">
    <property type="component" value="Unassembled WGS sequence"/>
</dbReference>
<feature type="region of interest" description="Disordered" evidence="2">
    <location>
        <begin position="319"/>
        <end position="356"/>
    </location>
</feature>
<dbReference type="AlphaFoldDB" id="A0A9W9H7X3"/>
<feature type="region of interest" description="Disordered" evidence="2">
    <location>
        <begin position="387"/>
        <end position="420"/>
    </location>
</feature>
<comment type="caution">
    <text evidence="3">The sequence shown here is derived from an EMBL/GenBank/DDBJ whole genome shotgun (WGS) entry which is preliminary data.</text>
</comment>
<protein>
    <recommendedName>
        <fullName evidence="5">Cell division cycle protein 123</fullName>
    </recommendedName>
</protein>